<dbReference type="GO" id="GO:0010499">
    <property type="term" value="P:proteasomal ubiquitin-independent protein catabolic process"/>
    <property type="evidence" value="ECO:0007669"/>
    <property type="project" value="EnsemblFungi"/>
</dbReference>
<dbReference type="Gene3D" id="3.60.20.10">
    <property type="entry name" value="Glutamine Phosphoribosylpyrophosphate, subunit 1, domain 1"/>
    <property type="match status" value="1"/>
</dbReference>
<dbReference type="GO" id="GO:0043161">
    <property type="term" value="P:proteasome-mediated ubiquitin-dependent protein catabolic process"/>
    <property type="evidence" value="ECO:0007669"/>
    <property type="project" value="EnsemblFungi"/>
</dbReference>
<evidence type="ECO:0000256" key="4">
    <source>
        <dbReference type="ARBA" id="ARBA00022698"/>
    </source>
</evidence>
<dbReference type="AlphaFoldDB" id="A0A0W4ZQG9"/>
<dbReference type="SUPFAM" id="SSF56235">
    <property type="entry name" value="N-terminal nucleophile aminohydrolases (Ntn hydrolases)"/>
    <property type="match status" value="1"/>
</dbReference>
<comment type="function">
    <text evidence="11">Component of the proteasome, a multicatalytic proteinase complex which is characterized by its ability to cleave peptides with Arg, Phe, Tyr, Leu, and Glu adjacent to the leaving group at neutral or slightly basic pH. The proteasome has an ATP-dependent proteolytic activity.</text>
</comment>
<keyword evidence="4" id="KW-0888">Threonine protease</keyword>
<evidence type="ECO:0000256" key="3">
    <source>
        <dbReference type="ARBA" id="ARBA00022670"/>
    </source>
</evidence>
<dbReference type="VEuPathDB" id="FungiDB:T552_00338"/>
<evidence type="ECO:0000256" key="2">
    <source>
        <dbReference type="ARBA" id="ARBA00022490"/>
    </source>
</evidence>
<dbReference type="GO" id="GO:0005634">
    <property type="term" value="C:nucleus"/>
    <property type="evidence" value="ECO:0007669"/>
    <property type="project" value="UniProtKB-SubCell"/>
</dbReference>
<comment type="subunit">
    <text evidence="9">The 26S proteasome consists of a 20S proteasome core and two 19S regulatory subunits. The 20S proteasome core is composed of 28 subunits that are arranged in four stacked rings, resulting in a barrel-shaped structure. The two end rings are each formed by seven alpha subunits, and the two central rings are each formed by seven beta subunits. The catalytic chamber with the active sites is on the inside of the barrel.</text>
</comment>
<dbReference type="Pfam" id="PF00227">
    <property type="entry name" value="Proteasome"/>
    <property type="match status" value="1"/>
</dbReference>
<comment type="similarity">
    <text evidence="11">Belongs to the peptidase T1B family.</text>
</comment>
<comment type="subcellular location">
    <subcellularLocation>
        <location evidence="11">Cytoplasm</location>
    </subcellularLocation>
    <subcellularLocation>
        <location evidence="11">Nucleus</location>
    </subcellularLocation>
</comment>
<proteinExistence type="inferred from homology"/>
<keyword evidence="7" id="KW-0865">Zymogen</keyword>
<sequence>MLNTKTNINKQKKEEIQLGTTIAAIKFIDGVIIAADSRTTMGQTIVNRVSDKLTKLYEKIWCCRSGSAADTQAVADVLRYHLSLYAIQNNRPPSVQIAANIASEICYQNKDILTAGLIVAGFDDETGADIYSIPLGGSIHQQNIAIGGSGSSYIYGYCDKTFTPDMSKEDGIEFLKQAVSLAIKRDGSSGGVIRMAIITKHGVERLFFSQENNQIPNI</sequence>
<dbReference type="Proteomes" id="UP000054454">
    <property type="component" value="Unassembled WGS sequence"/>
</dbReference>
<accession>A0A0W4ZQG9</accession>
<dbReference type="RefSeq" id="XP_018227218.1">
    <property type="nucleotide sequence ID" value="XM_018368953.1"/>
</dbReference>
<keyword evidence="5" id="KW-0378">Hydrolase</keyword>
<dbReference type="PANTHER" id="PTHR32194">
    <property type="entry name" value="METALLOPROTEASE TLDD"/>
    <property type="match status" value="1"/>
</dbReference>
<evidence type="ECO:0000313" key="12">
    <source>
        <dbReference type="EMBL" id="KTW30622.1"/>
    </source>
</evidence>
<evidence type="ECO:0000256" key="11">
    <source>
        <dbReference type="RuleBase" id="RU004203"/>
    </source>
</evidence>
<keyword evidence="3" id="KW-0645">Protease</keyword>
<reference evidence="13" key="1">
    <citation type="journal article" date="2016" name="Nat. Commun.">
        <title>Genome analysis of three Pneumocystis species reveals adaptation mechanisms to life exclusively in mammalian hosts.</title>
        <authorList>
            <person name="Ma L."/>
            <person name="Chen Z."/>
            <person name="Huang D.W."/>
            <person name="Kutty G."/>
            <person name="Ishihara M."/>
            <person name="Wang H."/>
            <person name="Abouelleil A."/>
            <person name="Bishop L."/>
            <person name="Davey E."/>
            <person name="Deng R."/>
            <person name="Deng X."/>
            <person name="Fan L."/>
            <person name="Fantoni G."/>
            <person name="Fitzgerald M."/>
            <person name="Gogineni E."/>
            <person name="Goldberg J.M."/>
            <person name="Handley G."/>
            <person name="Hu X."/>
            <person name="Huber C."/>
            <person name="Jiao X."/>
            <person name="Jones K."/>
            <person name="Levin J.Z."/>
            <person name="Liu Y."/>
            <person name="Macdonald P."/>
            <person name="Melnikov A."/>
            <person name="Raley C."/>
            <person name="Sassi M."/>
            <person name="Sherman B.T."/>
            <person name="Song X."/>
            <person name="Sykes S."/>
            <person name="Tran B."/>
            <person name="Walsh L."/>
            <person name="Xia Y."/>
            <person name="Yang J."/>
            <person name="Young S."/>
            <person name="Zeng Q."/>
            <person name="Zheng X."/>
            <person name="Stephens R."/>
            <person name="Nusbaum C."/>
            <person name="Birren B.W."/>
            <person name="Azadi P."/>
            <person name="Lempicki R.A."/>
            <person name="Cuomo C.A."/>
            <person name="Kovacs J.A."/>
        </authorList>
    </citation>
    <scope>NUCLEOTIDE SEQUENCE [LARGE SCALE GENOMIC DNA]</scope>
    <source>
        <strain evidence="13">B80</strain>
    </source>
</reference>
<keyword evidence="2 11" id="KW-0963">Cytoplasm</keyword>
<dbReference type="EMBL" id="LFVZ01000002">
    <property type="protein sequence ID" value="KTW30622.1"/>
    <property type="molecule type" value="Genomic_DNA"/>
</dbReference>
<dbReference type="GO" id="GO:0019774">
    <property type="term" value="C:proteasome core complex, beta-subunit complex"/>
    <property type="evidence" value="ECO:0007669"/>
    <property type="project" value="EnsemblFungi"/>
</dbReference>
<gene>
    <name evidence="12" type="ORF">T552_00338</name>
</gene>
<dbReference type="FunFam" id="3.60.20.10:FF:000010">
    <property type="entry name" value="Proteasome subunit beta type-1"/>
    <property type="match status" value="1"/>
</dbReference>
<protein>
    <recommendedName>
        <fullName evidence="11">Proteasome subunit beta</fullName>
    </recommendedName>
</protein>
<dbReference type="InterPro" id="IPR029055">
    <property type="entry name" value="Ntn_hydrolases_N"/>
</dbReference>
<dbReference type="CDD" id="cd03762">
    <property type="entry name" value="proteasome_beta_type_6"/>
    <property type="match status" value="1"/>
</dbReference>
<dbReference type="InterPro" id="IPR016050">
    <property type="entry name" value="Proteasome_bsu_CS"/>
</dbReference>
<dbReference type="PROSITE" id="PS00854">
    <property type="entry name" value="PROTEASOME_BETA_1"/>
    <property type="match status" value="1"/>
</dbReference>
<evidence type="ECO:0000256" key="1">
    <source>
        <dbReference type="ARBA" id="ARBA00001198"/>
    </source>
</evidence>
<evidence type="ECO:0000256" key="5">
    <source>
        <dbReference type="ARBA" id="ARBA00022801"/>
    </source>
</evidence>
<evidence type="ECO:0000256" key="9">
    <source>
        <dbReference type="ARBA" id="ARBA00026071"/>
    </source>
</evidence>
<organism evidence="12 13">
    <name type="scientific">Pneumocystis carinii (strain B80)</name>
    <name type="common">Rat pneumocystis pneumonia agent</name>
    <name type="synonym">Pneumocystis carinii f. sp. carinii</name>
    <dbReference type="NCBI Taxonomy" id="1408658"/>
    <lineage>
        <taxon>Eukaryota</taxon>
        <taxon>Fungi</taxon>
        <taxon>Dikarya</taxon>
        <taxon>Ascomycota</taxon>
        <taxon>Taphrinomycotina</taxon>
        <taxon>Pneumocystomycetes</taxon>
        <taxon>Pneumocystaceae</taxon>
        <taxon>Pneumocystis</taxon>
    </lineage>
</organism>
<evidence type="ECO:0000256" key="8">
    <source>
        <dbReference type="ARBA" id="ARBA00023242"/>
    </source>
</evidence>
<keyword evidence="6 11" id="KW-0647">Proteasome</keyword>
<dbReference type="PROSITE" id="PS51476">
    <property type="entry name" value="PROTEASOME_BETA_2"/>
    <property type="match status" value="1"/>
</dbReference>
<evidence type="ECO:0000256" key="10">
    <source>
        <dbReference type="PIRSR" id="PIRSR600243-1"/>
    </source>
</evidence>
<dbReference type="PRINTS" id="PR00141">
    <property type="entry name" value="PROTEASOME"/>
</dbReference>
<dbReference type="OrthoDB" id="7854943at2759"/>
<dbReference type="GeneID" id="28935155"/>
<comment type="catalytic activity">
    <reaction evidence="1">
        <text>Cleavage of peptide bonds with very broad specificity.</text>
        <dbReference type="EC" id="3.4.25.1"/>
    </reaction>
</comment>
<keyword evidence="8 11" id="KW-0539">Nucleus</keyword>
<dbReference type="GO" id="GO:0034515">
    <property type="term" value="C:proteasome storage granule"/>
    <property type="evidence" value="ECO:0007669"/>
    <property type="project" value="EnsemblFungi"/>
</dbReference>
<dbReference type="InterPro" id="IPR001353">
    <property type="entry name" value="Proteasome_sua/b"/>
</dbReference>
<dbReference type="InterPro" id="IPR000243">
    <property type="entry name" value="Pept_T1A_subB"/>
</dbReference>
<name>A0A0W4ZQG9_PNEC8</name>
<evidence type="ECO:0000256" key="7">
    <source>
        <dbReference type="ARBA" id="ARBA00023145"/>
    </source>
</evidence>
<evidence type="ECO:0000313" key="13">
    <source>
        <dbReference type="Proteomes" id="UP000054454"/>
    </source>
</evidence>
<feature type="active site" description="Nucleophile" evidence="10">
    <location>
        <position position="20"/>
    </location>
</feature>
<keyword evidence="13" id="KW-1185">Reference proteome</keyword>
<comment type="caution">
    <text evidence="12">The sequence shown here is derived from an EMBL/GenBank/DDBJ whole genome shotgun (WGS) entry which is preliminary data.</text>
</comment>
<dbReference type="GO" id="GO:0004298">
    <property type="term" value="F:threonine-type endopeptidase activity"/>
    <property type="evidence" value="ECO:0007669"/>
    <property type="project" value="UniProtKB-KW"/>
</dbReference>
<dbReference type="PANTHER" id="PTHR32194:SF0">
    <property type="entry name" value="ATP-DEPENDENT PROTEASE SUBUNIT HSLV"/>
    <property type="match status" value="1"/>
</dbReference>
<dbReference type="InterPro" id="IPR023333">
    <property type="entry name" value="Proteasome_suB-type"/>
</dbReference>
<evidence type="ECO:0000256" key="6">
    <source>
        <dbReference type="ARBA" id="ARBA00022942"/>
    </source>
</evidence>
<comment type="subunit">
    <text evidence="11">Component of the proteasome complex.</text>
</comment>